<evidence type="ECO:0000256" key="2">
    <source>
        <dbReference type="ARBA" id="ARBA00022553"/>
    </source>
</evidence>
<organism evidence="6">
    <name type="scientific">Gambierdiscus excentricus</name>
    <dbReference type="NCBI Taxonomy" id="986170"/>
    <lineage>
        <taxon>Eukaryota</taxon>
        <taxon>Sar</taxon>
        <taxon>Alveolata</taxon>
        <taxon>Dinophyceae</taxon>
        <taxon>Gonyaulacales</taxon>
        <taxon>Pyrocystaceae</taxon>
        <taxon>Gambierdiscus</taxon>
    </lineage>
</organism>
<dbReference type="GO" id="GO:0006633">
    <property type="term" value="P:fatty acid biosynthetic process"/>
    <property type="evidence" value="ECO:0007669"/>
    <property type="project" value="TreeGrafter"/>
</dbReference>
<keyword evidence="3" id="KW-0808">Transferase</keyword>
<evidence type="ECO:0000256" key="3">
    <source>
        <dbReference type="RuleBase" id="RU003694"/>
    </source>
</evidence>
<dbReference type="Gene3D" id="3.40.47.10">
    <property type="match status" value="1"/>
</dbReference>
<sequence length="1071" mass="118404">MGKISLGCARGMEDEEDFGIATHDEVEVCEEITHSLRLKGFCLLDFGQESKLEDARNEVRSLQNSEHFSVPPAQVVDGLLGDEGSQELAWLEESTDSVVGETLQGLKQDLQWLAGCTRGFVEETYEMEGMRRSQAAVIRGGVAEASQRQTQPAEDEEEAEEEPVEAGTAAQELSMETCSFWMSLFFTAKLMVIYFLGPGDGKLELEPFDEESEAITIPTRPDLVVILRCDTLNHRLESTGNDYTMCSWVSAPNAAGPRGWNSFSEIAMEKNEVLKELSAWAEQRLEALMRQEVESGLLEEAPRSWLRWMRATYFKHSNLPVAITGAATHSPGSNSCEMLWKSVVNGVDYVQEVPFLRWNHAEYYDPDPECWMKSHVCTGGITRTCVKHHQFIDGVDLFDNKLFQISQSEATGMEPMQRHILETSYEALCMAGYTKKTLMNSYIAVFSGSTHPEAAYINYCQGAGAGNVSQAITSNRTSFVLGCMGPSTSIDCEMASSAMALMVGCSAVAPNNEWRTKSGGDSQASITGGVYICVAGPFMWPRFHMFLSITGRSLTWDDRGNGYVRGECSMSVIQKPYTEKLDGEWVVTGESVLGTIVGYRMTSNGRAASMTAPNAPAFQEAVDEAMKAAGISPLDVDAVECHGVGSQLEDTVEVSALGRLLRSSRQSLDEPLNLGAVKTNLSAQCEASGMVSFVMVMYNIKFSANSGSLHLKQLNPHIEGCDAMQMSPECLPYRDEWAFHGASARGWGGVNTHIIQWYKVDESYVRIGKLESTQEPFAFWPGGGGVLKAEDRAIDAYHIVGSWNNWKPEEMVAADVGVFTYTVTLGMNRFETFQIWLDGDSNKVLHPGMPRAPSALRVLGPVQLDEANGMNWMIDGRVMRQLPAAAPHAALESGASGPEAGAEAAESPVEYSTRDRGRVGDQYEVTFSIAGKYRAVCWRKVKTGADDAELRVLQGTYYVTGSFNDWGLSEMTASEDVQLGLHTLKIGPLKQRKYDFQIVRNKAWDQRFYPEYSTIAAETWDEFEVDGPGDEGHGKNWCIKSREGDFFLIEFQRSIGNGVDVKHISWRRVDE</sequence>
<comment type="similarity">
    <text evidence="3">Belongs to the thiolase-like superfamily. Beta-ketoacyl-ACP synthases family.</text>
</comment>
<dbReference type="PANTHER" id="PTHR43775:SF37">
    <property type="entry name" value="SI:DKEY-61P9.11"/>
    <property type="match status" value="1"/>
</dbReference>
<dbReference type="NCBIfam" id="TIGR04556">
    <property type="entry name" value="PKS_assoc"/>
    <property type="match status" value="1"/>
</dbReference>
<keyword evidence="1" id="KW-0596">Phosphopantetheine</keyword>
<dbReference type="InterPro" id="IPR030834">
    <property type="entry name" value="PKS_assoc_dom"/>
</dbReference>
<dbReference type="Pfam" id="PF02801">
    <property type="entry name" value="Ketoacyl-synt_C"/>
    <property type="match status" value="1"/>
</dbReference>
<dbReference type="GO" id="GO:0004312">
    <property type="term" value="F:fatty acid synthase activity"/>
    <property type="evidence" value="ECO:0007669"/>
    <property type="project" value="TreeGrafter"/>
</dbReference>
<name>A0A1S6K7Z5_9DINO</name>
<dbReference type="InterPro" id="IPR016039">
    <property type="entry name" value="Thiolase-like"/>
</dbReference>
<dbReference type="SMART" id="SM00825">
    <property type="entry name" value="PKS_KS"/>
    <property type="match status" value="1"/>
</dbReference>
<dbReference type="EMBL" id="KX395867">
    <property type="protein sequence ID" value="AQS99285.1"/>
    <property type="molecule type" value="Transcribed_RNA"/>
</dbReference>
<evidence type="ECO:0000256" key="4">
    <source>
        <dbReference type="SAM" id="MobiDB-lite"/>
    </source>
</evidence>
<reference evidence="6" key="1">
    <citation type="journal article" date="2017" name="J. Eukaryot. Microbiol.">
        <title>Role of Modular Polyketide Synthases in the Production of Polyether Ladder Compounds in Ciguatoxin-producing Gambierdiscus polynesiensis and G.excentricus (Dinophyceae).</title>
        <authorList>
            <person name="Kohli G.S."/>
            <person name="Campbell K."/>
            <person name="John U."/>
            <person name="Smith K.F."/>
            <person name="Fraga S."/>
            <person name="Rhodes L.L."/>
            <person name="Murray S.A."/>
        </authorList>
    </citation>
    <scope>NUCLEOTIDE SEQUENCE</scope>
    <source>
        <strain evidence="6">Contig_35884</strain>
    </source>
</reference>
<dbReference type="PROSITE" id="PS52004">
    <property type="entry name" value="KS3_2"/>
    <property type="match status" value="1"/>
</dbReference>
<dbReference type="AlphaFoldDB" id="A0A1S6K7Z5"/>
<dbReference type="InterPro" id="IPR050091">
    <property type="entry name" value="PKS_NRPS_Biosynth_Enz"/>
</dbReference>
<dbReference type="InterPro" id="IPR014030">
    <property type="entry name" value="Ketoacyl_synth_N"/>
</dbReference>
<evidence type="ECO:0000259" key="5">
    <source>
        <dbReference type="PROSITE" id="PS52004"/>
    </source>
</evidence>
<dbReference type="PANTHER" id="PTHR43775">
    <property type="entry name" value="FATTY ACID SYNTHASE"/>
    <property type="match status" value="1"/>
</dbReference>
<dbReference type="InterPro" id="IPR020841">
    <property type="entry name" value="PKS_Beta-ketoAc_synthase_dom"/>
</dbReference>
<keyword evidence="2" id="KW-0597">Phosphoprotein</keyword>
<proteinExistence type="inferred from homology"/>
<feature type="compositionally biased region" description="Acidic residues" evidence="4">
    <location>
        <begin position="153"/>
        <end position="164"/>
    </location>
</feature>
<dbReference type="Pfam" id="PF00109">
    <property type="entry name" value="ketoacyl-synt"/>
    <property type="match status" value="1"/>
</dbReference>
<feature type="region of interest" description="Disordered" evidence="4">
    <location>
        <begin position="889"/>
        <end position="913"/>
    </location>
</feature>
<dbReference type="SUPFAM" id="SSF53901">
    <property type="entry name" value="Thiolase-like"/>
    <property type="match status" value="1"/>
</dbReference>
<feature type="domain" description="Ketosynthase family 3 (KS3)" evidence="5">
    <location>
        <begin position="318"/>
        <end position="758"/>
    </location>
</feature>
<accession>A0A1S6K7Z5</accession>
<dbReference type="CDD" id="cd00833">
    <property type="entry name" value="PKS"/>
    <property type="match status" value="1"/>
</dbReference>
<feature type="region of interest" description="Disordered" evidence="4">
    <location>
        <begin position="141"/>
        <end position="166"/>
    </location>
</feature>
<evidence type="ECO:0000256" key="1">
    <source>
        <dbReference type="ARBA" id="ARBA00022450"/>
    </source>
</evidence>
<evidence type="ECO:0000313" key="6">
    <source>
        <dbReference type="EMBL" id="AQS99285.1"/>
    </source>
</evidence>
<feature type="compositionally biased region" description="Low complexity" evidence="4">
    <location>
        <begin position="889"/>
        <end position="908"/>
    </location>
</feature>
<protein>
    <submittedName>
        <fullName evidence="6">Type I polyketide synthase</fullName>
    </submittedName>
</protein>
<dbReference type="InterPro" id="IPR014031">
    <property type="entry name" value="Ketoacyl_synth_C"/>
</dbReference>